<dbReference type="RefSeq" id="WP_091660422.1">
    <property type="nucleotide sequence ID" value="NZ_LT594323.1"/>
</dbReference>
<dbReference type="EMBL" id="LT594323">
    <property type="protein sequence ID" value="SBT41722.1"/>
    <property type="molecule type" value="Genomic_DNA"/>
</dbReference>
<sequence length="154" mass="16725">MSVRPLIFLDVDGPLIPFGAGAARPAAGAGNPLLARLDPRHGSRLWALPGDLVWATTWSTEANDVVGRRLGLPELPVVDWPDDDPAGGLHWKTRTLSGWAGDRPFVWLDDEIGPADRSWLAVHHPAPVLAYRVDPARGLTDGDYAAVRDWLTGR</sequence>
<dbReference type="AlphaFoldDB" id="A0A1A8ZCK3"/>
<accession>A0A1A8ZCK3</accession>
<evidence type="ECO:0008006" key="3">
    <source>
        <dbReference type="Google" id="ProtNLM"/>
    </source>
</evidence>
<dbReference type="Proteomes" id="UP000199385">
    <property type="component" value="Chromosome I"/>
</dbReference>
<dbReference type="PATRIC" id="fig|261654.4.peg.1753"/>
<keyword evidence="2" id="KW-1185">Reference proteome</keyword>
<gene>
    <name evidence="1" type="ORF">GA0070611_1726</name>
</gene>
<organism evidence="1 2">
    <name type="scientific">Micromonospora auratinigra</name>
    <dbReference type="NCBI Taxonomy" id="261654"/>
    <lineage>
        <taxon>Bacteria</taxon>
        <taxon>Bacillati</taxon>
        <taxon>Actinomycetota</taxon>
        <taxon>Actinomycetes</taxon>
        <taxon>Micromonosporales</taxon>
        <taxon>Micromonosporaceae</taxon>
        <taxon>Micromonospora</taxon>
    </lineage>
</organism>
<protein>
    <recommendedName>
        <fullName evidence="3">Secreted protein</fullName>
    </recommendedName>
</protein>
<dbReference type="OrthoDB" id="5124141at2"/>
<dbReference type="Pfam" id="PF18143">
    <property type="entry name" value="HAD_SAK_2"/>
    <property type="match status" value="1"/>
</dbReference>
<dbReference type="STRING" id="261654.GA0070611_1726"/>
<evidence type="ECO:0000313" key="1">
    <source>
        <dbReference type="EMBL" id="SBT41722.1"/>
    </source>
</evidence>
<reference evidence="2" key="1">
    <citation type="submission" date="2016-06" db="EMBL/GenBank/DDBJ databases">
        <authorList>
            <person name="Varghese N."/>
            <person name="Submissions Spin"/>
        </authorList>
    </citation>
    <scope>NUCLEOTIDE SEQUENCE [LARGE SCALE GENOMIC DNA]</scope>
    <source>
        <strain evidence="2">DSM 44815</strain>
    </source>
</reference>
<evidence type="ECO:0000313" key="2">
    <source>
        <dbReference type="Proteomes" id="UP000199385"/>
    </source>
</evidence>
<name>A0A1A8ZCK3_9ACTN</name>
<proteinExistence type="predicted"/>